<name>E9H7M1_DAPPU</name>
<dbReference type="HOGENOM" id="CLU_2335756_0_0_1"/>
<reference evidence="1 2" key="1">
    <citation type="journal article" date="2011" name="Science">
        <title>The ecoresponsive genome of Daphnia pulex.</title>
        <authorList>
            <person name="Colbourne J.K."/>
            <person name="Pfrender M.E."/>
            <person name="Gilbert D."/>
            <person name="Thomas W.K."/>
            <person name="Tucker A."/>
            <person name="Oakley T.H."/>
            <person name="Tokishita S."/>
            <person name="Aerts A."/>
            <person name="Arnold G.J."/>
            <person name="Basu M.K."/>
            <person name="Bauer D.J."/>
            <person name="Caceres C.E."/>
            <person name="Carmel L."/>
            <person name="Casola C."/>
            <person name="Choi J.H."/>
            <person name="Detter J.C."/>
            <person name="Dong Q."/>
            <person name="Dusheyko S."/>
            <person name="Eads B.D."/>
            <person name="Frohlich T."/>
            <person name="Geiler-Samerotte K.A."/>
            <person name="Gerlach D."/>
            <person name="Hatcher P."/>
            <person name="Jogdeo S."/>
            <person name="Krijgsveld J."/>
            <person name="Kriventseva E.V."/>
            <person name="Kultz D."/>
            <person name="Laforsch C."/>
            <person name="Lindquist E."/>
            <person name="Lopez J."/>
            <person name="Manak J.R."/>
            <person name="Muller J."/>
            <person name="Pangilinan J."/>
            <person name="Patwardhan R.P."/>
            <person name="Pitluck S."/>
            <person name="Pritham E.J."/>
            <person name="Rechtsteiner A."/>
            <person name="Rho M."/>
            <person name="Rogozin I.B."/>
            <person name="Sakarya O."/>
            <person name="Salamov A."/>
            <person name="Schaack S."/>
            <person name="Shapiro H."/>
            <person name="Shiga Y."/>
            <person name="Skalitzky C."/>
            <person name="Smith Z."/>
            <person name="Souvorov A."/>
            <person name="Sung W."/>
            <person name="Tang Z."/>
            <person name="Tsuchiya D."/>
            <person name="Tu H."/>
            <person name="Vos H."/>
            <person name="Wang M."/>
            <person name="Wolf Y.I."/>
            <person name="Yamagata H."/>
            <person name="Yamada T."/>
            <person name="Ye Y."/>
            <person name="Shaw J.R."/>
            <person name="Andrews J."/>
            <person name="Crease T.J."/>
            <person name="Tang H."/>
            <person name="Lucas S.M."/>
            <person name="Robertson H.M."/>
            <person name="Bork P."/>
            <person name="Koonin E.V."/>
            <person name="Zdobnov E.M."/>
            <person name="Grigoriev I.V."/>
            <person name="Lynch M."/>
            <person name="Boore J.L."/>
        </authorList>
    </citation>
    <scope>NUCLEOTIDE SEQUENCE [LARGE SCALE GENOMIC DNA]</scope>
</reference>
<evidence type="ECO:0000313" key="1">
    <source>
        <dbReference type="EMBL" id="EFX72209.1"/>
    </source>
</evidence>
<keyword evidence="2" id="KW-1185">Reference proteome</keyword>
<protein>
    <submittedName>
        <fullName evidence="1">Uncharacterized protein</fullName>
    </submittedName>
</protein>
<proteinExistence type="predicted"/>
<gene>
    <name evidence="1" type="ORF">DAPPUDRAFT_254680</name>
</gene>
<dbReference type="EMBL" id="GL732601">
    <property type="protein sequence ID" value="EFX72209.1"/>
    <property type="molecule type" value="Genomic_DNA"/>
</dbReference>
<dbReference type="AlphaFoldDB" id="E9H7M1"/>
<evidence type="ECO:0000313" key="2">
    <source>
        <dbReference type="Proteomes" id="UP000000305"/>
    </source>
</evidence>
<dbReference type="InParanoid" id="E9H7M1"/>
<organism evidence="1 2">
    <name type="scientific">Daphnia pulex</name>
    <name type="common">Water flea</name>
    <dbReference type="NCBI Taxonomy" id="6669"/>
    <lineage>
        <taxon>Eukaryota</taxon>
        <taxon>Metazoa</taxon>
        <taxon>Ecdysozoa</taxon>
        <taxon>Arthropoda</taxon>
        <taxon>Crustacea</taxon>
        <taxon>Branchiopoda</taxon>
        <taxon>Diplostraca</taxon>
        <taxon>Cladocera</taxon>
        <taxon>Anomopoda</taxon>
        <taxon>Daphniidae</taxon>
        <taxon>Daphnia</taxon>
    </lineage>
</organism>
<dbReference type="Proteomes" id="UP000000305">
    <property type="component" value="Unassembled WGS sequence"/>
</dbReference>
<sequence>MTYQTTDIRADKSRNIFRGTTQKTFISCHTVDGLPVAYVLQLARNTTENESEKSRSAFEYQEGFHGAVLNRLAFNTIRFITTGRGEISYGVSKVWWLS</sequence>
<dbReference type="KEGG" id="dpx:DAPPUDRAFT_254680"/>
<accession>E9H7M1</accession>